<dbReference type="RefSeq" id="WP_147086795.1">
    <property type="nucleotide sequence ID" value="NZ_VORM01000011.1"/>
</dbReference>
<keyword evidence="1" id="KW-1133">Transmembrane helix</keyword>
<comment type="caution">
    <text evidence="2">The sequence shown here is derived from an EMBL/GenBank/DDBJ whole genome shotgun (WGS) entry which is preliminary data.</text>
</comment>
<evidence type="ECO:0000313" key="2">
    <source>
        <dbReference type="EMBL" id="TXD88652.1"/>
    </source>
</evidence>
<dbReference type="OrthoDB" id="1493969at2"/>
<sequence>MYYIIGFLATVMLIRFITNFYKYKRIQKLFKKYQEYLQTNALEFAQYKQEIISLLKDAGLKDFSIIHQESLGYGNFANMQVSGFDNLTNRRVDIVGSIRMRFNEAIGVFRKRFKESFNPIFWIDFIVKFPQYLMEFFGVLPEKVAVRIFLVIYWLLAILFGLKKFEILDYLMK</sequence>
<keyword evidence="1" id="KW-0472">Membrane</keyword>
<dbReference type="EMBL" id="VORO01000012">
    <property type="protein sequence ID" value="TXD88652.1"/>
    <property type="molecule type" value="Genomic_DNA"/>
</dbReference>
<dbReference type="AlphaFoldDB" id="A0A5C6ZF78"/>
<name>A0A5C6ZF78_9FLAO</name>
<proteinExistence type="predicted"/>
<accession>A0A5C6ZF78</accession>
<feature type="transmembrane region" description="Helical" evidence="1">
    <location>
        <begin position="144"/>
        <end position="162"/>
    </location>
</feature>
<evidence type="ECO:0000256" key="1">
    <source>
        <dbReference type="SAM" id="Phobius"/>
    </source>
</evidence>
<evidence type="ECO:0000313" key="3">
    <source>
        <dbReference type="Proteomes" id="UP000321578"/>
    </source>
</evidence>
<dbReference type="Proteomes" id="UP000321578">
    <property type="component" value="Unassembled WGS sequence"/>
</dbReference>
<reference evidence="2 3" key="1">
    <citation type="submission" date="2019-08" db="EMBL/GenBank/DDBJ databases">
        <title>Genomes of Subsaximicrobium wynnwilliamsii strains.</title>
        <authorList>
            <person name="Bowman J.P."/>
        </authorList>
    </citation>
    <scope>NUCLEOTIDE SEQUENCE [LARGE SCALE GENOMIC DNA]</scope>
    <source>
        <strain evidence="2 3">2-80-2</strain>
    </source>
</reference>
<keyword evidence="1" id="KW-0812">Transmembrane</keyword>
<gene>
    <name evidence="2" type="ORF">ESY86_11845</name>
</gene>
<feature type="transmembrane region" description="Helical" evidence="1">
    <location>
        <begin position="6"/>
        <end position="23"/>
    </location>
</feature>
<organism evidence="2 3">
    <name type="scientific">Subsaximicrobium wynnwilliamsii</name>
    <dbReference type="NCBI Taxonomy" id="291179"/>
    <lineage>
        <taxon>Bacteria</taxon>
        <taxon>Pseudomonadati</taxon>
        <taxon>Bacteroidota</taxon>
        <taxon>Flavobacteriia</taxon>
        <taxon>Flavobacteriales</taxon>
        <taxon>Flavobacteriaceae</taxon>
        <taxon>Subsaximicrobium</taxon>
    </lineage>
</organism>
<protein>
    <submittedName>
        <fullName evidence="2">Uncharacterized protein</fullName>
    </submittedName>
</protein>
<keyword evidence="3" id="KW-1185">Reference proteome</keyword>